<dbReference type="PROSITE" id="PS51257">
    <property type="entry name" value="PROKAR_LIPOPROTEIN"/>
    <property type="match status" value="1"/>
</dbReference>
<dbReference type="Pfam" id="PF14322">
    <property type="entry name" value="SusD-like_3"/>
    <property type="match status" value="1"/>
</dbReference>
<evidence type="ECO:0000256" key="1">
    <source>
        <dbReference type="ARBA" id="ARBA00004442"/>
    </source>
</evidence>
<dbReference type="Proteomes" id="UP000184287">
    <property type="component" value="Unassembled WGS sequence"/>
</dbReference>
<dbReference type="Pfam" id="PF07980">
    <property type="entry name" value="SusD_RagB"/>
    <property type="match status" value="1"/>
</dbReference>
<gene>
    <name evidence="8" type="ORF">SAMN04488522_104844</name>
</gene>
<evidence type="ECO:0000259" key="6">
    <source>
        <dbReference type="Pfam" id="PF07980"/>
    </source>
</evidence>
<dbReference type="OrthoDB" id="5694214at2"/>
<keyword evidence="5" id="KW-0998">Cell outer membrane</keyword>
<comment type="similarity">
    <text evidence="2">Belongs to the SusD family.</text>
</comment>
<evidence type="ECO:0000256" key="4">
    <source>
        <dbReference type="ARBA" id="ARBA00023136"/>
    </source>
</evidence>
<dbReference type="InterPro" id="IPR012944">
    <property type="entry name" value="SusD_RagB_dom"/>
</dbReference>
<keyword evidence="3" id="KW-0732">Signal</keyword>
<evidence type="ECO:0000313" key="8">
    <source>
        <dbReference type="EMBL" id="SHG20214.1"/>
    </source>
</evidence>
<dbReference type="AlphaFoldDB" id="A0A1M5HW90"/>
<organism evidence="8 9">
    <name type="scientific">Pedobacter caeni</name>
    <dbReference type="NCBI Taxonomy" id="288992"/>
    <lineage>
        <taxon>Bacteria</taxon>
        <taxon>Pseudomonadati</taxon>
        <taxon>Bacteroidota</taxon>
        <taxon>Sphingobacteriia</taxon>
        <taxon>Sphingobacteriales</taxon>
        <taxon>Sphingobacteriaceae</taxon>
        <taxon>Pedobacter</taxon>
    </lineage>
</organism>
<dbReference type="InterPro" id="IPR033985">
    <property type="entry name" value="SusD-like_N"/>
</dbReference>
<comment type="subcellular location">
    <subcellularLocation>
        <location evidence="1">Cell outer membrane</location>
    </subcellularLocation>
</comment>
<accession>A0A1M5HW90</accession>
<keyword evidence="9" id="KW-1185">Reference proteome</keyword>
<sequence length="586" mass="65029">MRNKLYLTVLIGLIFLAGCKKDFLDRNPETNISETEFWKTPGDLQLYVNNLYTAFPSTISAFGTIGPYGQDADEGSDNMITMSVNETLNGARVVPGSAGGWATGDWTMLRNINYFMANYNKVNASWDNTKSYVGEALFFRAWFYFSKLKQFGDLPWINTPLNPASDELTAGRLSRSVIVDSIMNDLDKAVQYLPSKPAAQASRVNKQVAQLLQARIALFEGTWEKYHANTPFGVSGSDGKKFLEKAATVTTTLIGDAGGYGLAPTPGPDGYWKLFNQSNYSTNPEMMLWRQYDLSTVGGHYWHRYTNSGAGRGITKNLIDYYLCTDGKPITGNALYQGDANLLNVVKNRDPRMVQTLYVNDGNHFNTNNVPNGGASIPFTVPSFTAANESKPATGYQVYKGHNPDYNQQQDRGTTGYIIFRFAEALLINAEAKAELGTFTQGDADLTINKLRTRVGMPNLVLGGITPDPKWEFPALGPIINEVRRERRIELACEGYRRDDLYRWAAADELLVGWKPKGAILAQWVGIVPAGNLSGYPVDANGYIELFKNIPAMAAGYQFKIQRDYLSPIPIEQMSLNPAIKQNPGW</sequence>
<dbReference type="Gene3D" id="1.25.40.390">
    <property type="match status" value="1"/>
</dbReference>
<name>A0A1M5HW90_9SPHI</name>
<dbReference type="InterPro" id="IPR011990">
    <property type="entry name" value="TPR-like_helical_dom_sf"/>
</dbReference>
<evidence type="ECO:0000259" key="7">
    <source>
        <dbReference type="Pfam" id="PF14322"/>
    </source>
</evidence>
<dbReference type="EMBL" id="FQUQ01000004">
    <property type="protein sequence ID" value="SHG20214.1"/>
    <property type="molecule type" value="Genomic_DNA"/>
</dbReference>
<feature type="domain" description="RagB/SusD" evidence="6">
    <location>
        <begin position="305"/>
        <end position="586"/>
    </location>
</feature>
<evidence type="ECO:0000256" key="3">
    <source>
        <dbReference type="ARBA" id="ARBA00022729"/>
    </source>
</evidence>
<evidence type="ECO:0000256" key="2">
    <source>
        <dbReference type="ARBA" id="ARBA00006275"/>
    </source>
</evidence>
<evidence type="ECO:0000313" key="9">
    <source>
        <dbReference type="Proteomes" id="UP000184287"/>
    </source>
</evidence>
<evidence type="ECO:0000256" key="5">
    <source>
        <dbReference type="ARBA" id="ARBA00023237"/>
    </source>
</evidence>
<dbReference type="STRING" id="288992.SAMN04488522_104844"/>
<protein>
    <submittedName>
        <fullName evidence="8">Starch-binding associating with outer membrane</fullName>
    </submittedName>
</protein>
<reference evidence="9" key="1">
    <citation type="submission" date="2016-11" db="EMBL/GenBank/DDBJ databases">
        <authorList>
            <person name="Varghese N."/>
            <person name="Submissions S."/>
        </authorList>
    </citation>
    <scope>NUCLEOTIDE SEQUENCE [LARGE SCALE GENOMIC DNA]</scope>
    <source>
        <strain evidence="9">DSM 16990</strain>
    </source>
</reference>
<proteinExistence type="inferred from homology"/>
<dbReference type="GO" id="GO:0009279">
    <property type="term" value="C:cell outer membrane"/>
    <property type="evidence" value="ECO:0007669"/>
    <property type="project" value="UniProtKB-SubCell"/>
</dbReference>
<keyword evidence="4" id="KW-0472">Membrane</keyword>
<dbReference type="RefSeq" id="WP_159441152.1">
    <property type="nucleotide sequence ID" value="NZ_FQUQ01000004.1"/>
</dbReference>
<dbReference type="SUPFAM" id="SSF48452">
    <property type="entry name" value="TPR-like"/>
    <property type="match status" value="1"/>
</dbReference>
<feature type="domain" description="SusD-like N-terminal" evidence="7">
    <location>
        <begin position="108"/>
        <end position="218"/>
    </location>
</feature>